<dbReference type="InterPro" id="IPR007110">
    <property type="entry name" value="Ig-like_dom"/>
</dbReference>
<dbReference type="PROSITE" id="PS50835">
    <property type="entry name" value="IG_LIKE"/>
    <property type="match status" value="2"/>
</dbReference>
<dbReference type="InterPro" id="IPR013783">
    <property type="entry name" value="Ig-like_fold"/>
</dbReference>
<evidence type="ECO:0000256" key="4">
    <source>
        <dbReference type="ARBA" id="ARBA00046458"/>
    </source>
</evidence>
<dbReference type="InterPro" id="IPR003598">
    <property type="entry name" value="Ig_sub2"/>
</dbReference>
<organism evidence="6 7">
    <name type="scientific">Neogobius melanostomus</name>
    <name type="common">round goby</name>
    <dbReference type="NCBI Taxonomy" id="47308"/>
    <lineage>
        <taxon>Eukaryota</taxon>
        <taxon>Metazoa</taxon>
        <taxon>Chordata</taxon>
        <taxon>Craniata</taxon>
        <taxon>Vertebrata</taxon>
        <taxon>Euteleostomi</taxon>
        <taxon>Actinopterygii</taxon>
        <taxon>Neopterygii</taxon>
        <taxon>Teleostei</taxon>
        <taxon>Neoteleostei</taxon>
        <taxon>Acanthomorphata</taxon>
        <taxon>Gobiaria</taxon>
        <taxon>Gobiiformes</taxon>
        <taxon>Gobioidei</taxon>
        <taxon>Gobiidae</taxon>
        <taxon>Benthophilinae</taxon>
        <taxon>Neogobiini</taxon>
        <taxon>Neogobius</taxon>
    </lineage>
</organism>
<dbReference type="SMART" id="SM00408">
    <property type="entry name" value="IGc2"/>
    <property type="match status" value="1"/>
</dbReference>
<keyword evidence="7" id="KW-1185">Reference proteome</keyword>
<evidence type="ECO:0000256" key="2">
    <source>
        <dbReference type="ARBA" id="ARBA00041781"/>
    </source>
</evidence>
<reference evidence="6" key="2">
    <citation type="submission" date="2025-09" db="UniProtKB">
        <authorList>
            <consortium name="Ensembl"/>
        </authorList>
    </citation>
    <scope>IDENTIFICATION</scope>
</reference>
<name>A0A8C6STA3_9GOBI</name>
<dbReference type="Pfam" id="PF24518">
    <property type="entry name" value="Ig_CD22"/>
    <property type="match status" value="1"/>
</dbReference>
<dbReference type="InterPro" id="IPR003599">
    <property type="entry name" value="Ig_sub"/>
</dbReference>
<dbReference type="AlphaFoldDB" id="A0A8C6STA3"/>
<evidence type="ECO:0000313" key="7">
    <source>
        <dbReference type="Proteomes" id="UP000694523"/>
    </source>
</evidence>
<dbReference type="InterPro" id="IPR056386">
    <property type="entry name" value="Ig_CD22"/>
</dbReference>
<dbReference type="Ensembl" id="ENSNMLT00000011216.1">
    <property type="protein sequence ID" value="ENSNMLP00000009933.1"/>
    <property type="gene ID" value="ENSNMLG00000006878.1"/>
</dbReference>
<protein>
    <recommendedName>
        <fullName evidence="1">B-cell receptor CD22</fullName>
    </recommendedName>
    <alternativeName>
        <fullName evidence="2">Sialic acid-binding Ig-like lectin 2</fullName>
    </alternativeName>
</protein>
<feature type="domain" description="Ig-like" evidence="5">
    <location>
        <begin position="224"/>
        <end position="309"/>
    </location>
</feature>
<dbReference type="Proteomes" id="UP000694523">
    <property type="component" value="Unplaced"/>
</dbReference>
<sequence length="333" mass="36915">MKIKSSLSSSSCRLAGPCYSYILAVIETTSLSAYVGTCVEIKCKVTGYLPDEDALWFWIKDGKWDESINNYRGTIVYSNNPTERPISPQFEGRVKYTGSTRLSNRASSSSKPSCSVSICDLREEDSGKYFFRYIVKDQRYKWSINTATLVVTVNPCRITFNKPAPVQEGYRVTLRCFTPRTCACRGHSGSSVSQVVLTFLHNRLTTSQHLFHELSMRCVSADGPKEVRVQADPGLTVKENMSLTLNCSAQSDPPVSSVSWSRVTAGQELRVHTGTVYTVKSVSVNDSGLYSCTAHNPISQGTSPPAEVKVKCERHYGPQAGNNQNKLELKNFI</sequence>
<dbReference type="PANTHER" id="PTHR46013">
    <property type="entry name" value="VASCULAR CELL ADHESION MOLECULE 1"/>
    <property type="match status" value="1"/>
</dbReference>
<comment type="function">
    <text evidence="3">Most highly expressed siglec (sialic acid-binding immunoglobulin-like lectin) on B-cells that plays a role in various aspects of B-cell biology including differentiation, antigen presentation, and trafficking to bone marrow. Binds to alpha 2,6-linked sialic acid residues of surface molecules such as CD22 itself, CD45 and IgM in a cis configuration. Can also bind to ligands on other cells as an adhesion molecule in a trans configuration. Acts as an inhibitory coreceptor on the surface of B-cells and inhibits B-cell receptor induced signaling, characterized by inhibition of the calcium mobilization and cellular activation. Mechanistically, the immunoreceptor tyrosine-based inhibitory motif domain is phosphorylated by the Src kinase LYN, which in turn leads to the recruitment of the protein tyrosine phosphatase 1/PTPN6, leading to the negative regulation of BCR signaling. If this negative signaling from is of sufficient strength, apoptosis of the B-cell can be induced.</text>
</comment>
<evidence type="ECO:0000259" key="5">
    <source>
        <dbReference type="PROSITE" id="PS50835"/>
    </source>
</evidence>
<feature type="domain" description="Ig-like" evidence="5">
    <location>
        <begin position="17"/>
        <end position="129"/>
    </location>
</feature>
<comment type="subunit">
    <text evidence="4">Predominantly monomer of isoform CD22-beta. Also found as heterodimer of isoform CD22-beta and a shorter isoform. Interacts with PTPN6/SHP-1, LYN, SYK, PIK3R1/PIK3R2 and PLCG1 upon phosphorylation. Interacts with GRB2, INPP5D and SHC1 upon phosphorylation. May form a complex with INPP5D/SHIP, GRB2 and SHC1.</text>
</comment>
<evidence type="ECO:0000313" key="6">
    <source>
        <dbReference type="Ensembl" id="ENSNMLP00000009933.1"/>
    </source>
</evidence>
<reference evidence="6" key="1">
    <citation type="submission" date="2025-08" db="UniProtKB">
        <authorList>
            <consortium name="Ensembl"/>
        </authorList>
    </citation>
    <scope>IDENTIFICATION</scope>
</reference>
<dbReference type="Pfam" id="PF13927">
    <property type="entry name" value="Ig_3"/>
    <property type="match status" value="1"/>
</dbReference>
<evidence type="ECO:0000256" key="1">
    <source>
        <dbReference type="ARBA" id="ARBA00040106"/>
    </source>
</evidence>
<dbReference type="PANTHER" id="PTHR46013:SF4">
    <property type="entry name" value="B-CELL RECEPTOR CD22-RELATED"/>
    <property type="match status" value="1"/>
</dbReference>
<dbReference type="SUPFAM" id="SSF48726">
    <property type="entry name" value="Immunoglobulin"/>
    <property type="match status" value="2"/>
</dbReference>
<accession>A0A8C6STA3</accession>
<proteinExistence type="predicted"/>
<dbReference type="Gene3D" id="2.60.40.10">
    <property type="entry name" value="Immunoglobulins"/>
    <property type="match status" value="2"/>
</dbReference>
<evidence type="ECO:0000256" key="3">
    <source>
        <dbReference type="ARBA" id="ARBA00045430"/>
    </source>
</evidence>
<dbReference type="InterPro" id="IPR036179">
    <property type="entry name" value="Ig-like_dom_sf"/>
</dbReference>
<dbReference type="SMART" id="SM00409">
    <property type="entry name" value="IG"/>
    <property type="match status" value="2"/>
</dbReference>